<dbReference type="EMBL" id="SSMC01000001">
    <property type="protein sequence ID" value="THD69511.1"/>
    <property type="molecule type" value="Genomic_DNA"/>
</dbReference>
<dbReference type="Proteomes" id="UP000305939">
    <property type="component" value="Unassembled WGS sequence"/>
</dbReference>
<sequence>MAISPEIEKRIQLLEEKYKNSGQDLGSYLDGLLHDRYLTYWDYIHLDTLLSIQVPKTHFPDEEIFIMYHQITELYFKLIIHEQKQIIDDKLQDVEFFVTKINRINNYYKTLISSFDIMIKGMDRKQFLQYRMSLLPASGFQSAQFRMIELYATPLENLLHNSVVETMSKEDDLEVLYENIYWKRGAIDTETGEKTLTLKQFEYRYTPRFLRIANQVKGNTIYEKYLQLPETVRKDKHLIKAMRTLDQNANINWNLMHMGAAYRHLSKDKTTIDATGGTNWKNYLPPSFQKIIFFPELWSEAEINDWGKQWVEHIFNPQIKKKNA</sequence>
<name>A0A4S3M599_9FLAO</name>
<dbReference type="GO" id="GO:0019442">
    <property type="term" value="P:L-tryptophan catabolic process to acetyl-CoA"/>
    <property type="evidence" value="ECO:0007669"/>
    <property type="project" value="TreeGrafter"/>
</dbReference>
<dbReference type="GO" id="GO:0046872">
    <property type="term" value="F:metal ion binding"/>
    <property type="evidence" value="ECO:0007669"/>
    <property type="project" value="InterPro"/>
</dbReference>
<evidence type="ECO:0000313" key="1">
    <source>
        <dbReference type="EMBL" id="THD69511.1"/>
    </source>
</evidence>
<dbReference type="GO" id="GO:0004833">
    <property type="term" value="F:L-tryptophan 2,3-dioxygenase activity"/>
    <property type="evidence" value="ECO:0007669"/>
    <property type="project" value="InterPro"/>
</dbReference>
<dbReference type="GO" id="GO:0020037">
    <property type="term" value="F:heme binding"/>
    <property type="evidence" value="ECO:0007669"/>
    <property type="project" value="InterPro"/>
</dbReference>
<comment type="caution">
    <text evidence="1">The sequence shown here is derived from an EMBL/GenBank/DDBJ whole genome shotgun (WGS) entry which is preliminary data.</text>
</comment>
<gene>
    <name evidence="1" type="ORF">E7Z59_04060</name>
</gene>
<dbReference type="RefSeq" id="WP_136335000.1">
    <property type="nucleotide sequence ID" value="NZ_QXMP01000001.1"/>
</dbReference>
<reference evidence="1 2" key="1">
    <citation type="submission" date="2019-04" db="EMBL/GenBank/DDBJ databases">
        <title>Draft genome sequence of Robertkochia marina CC-AMO-30D.</title>
        <authorList>
            <person name="Hameed A."/>
            <person name="Lin S.-Y."/>
            <person name="Shahina M."/>
            <person name="Lai W.-A."/>
            <person name="Young C.-C."/>
        </authorList>
    </citation>
    <scope>NUCLEOTIDE SEQUENCE [LARGE SCALE GENOMIC DNA]</scope>
    <source>
        <strain evidence="1 2">CC-AMO-30D</strain>
    </source>
</reference>
<organism evidence="1 2">
    <name type="scientific">Robertkochia marina</name>
    <dbReference type="NCBI Taxonomy" id="1227945"/>
    <lineage>
        <taxon>Bacteria</taxon>
        <taxon>Pseudomonadati</taxon>
        <taxon>Bacteroidota</taxon>
        <taxon>Flavobacteriia</taxon>
        <taxon>Flavobacteriales</taxon>
        <taxon>Flavobacteriaceae</taxon>
        <taxon>Robertkochia</taxon>
    </lineage>
</organism>
<keyword evidence="2" id="KW-1185">Reference proteome</keyword>
<proteinExistence type="predicted"/>
<accession>A0A4S3M599</accession>
<dbReference type="SUPFAM" id="SSF140959">
    <property type="entry name" value="Indolic compounds 2,3-dioxygenase-like"/>
    <property type="match status" value="1"/>
</dbReference>
<dbReference type="PANTHER" id="PTHR10138:SF0">
    <property type="entry name" value="TRYPTOPHAN 2,3-DIOXYGENASE"/>
    <property type="match status" value="1"/>
</dbReference>
<dbReference type="GO" id="GO:0019441">
    <property type="term" value="P:L-tryptophan catabolic process to kynurenine"/>
    <property type="evidence" value="ECO:0007669"/>
    <property type="project" value="InterPro"/>
</dbReference>
<dbReference type="AlphaFoldDB" id="A0A4S3M599"/>
<dbReference type="Pfam" id="PF03301">
    <property type="entry name" value="Trp_dioxygenase"/>
    <property type="match status" value="1"/>
</dbReference>
<dbReference type="InterPro" id="IPR004981">
    <property type="entry name" value="Trp_2_3_dOase"/>
</dbReference>
<dbReference type="InterPro" id="IPR037217">
    <property type="entry name" value="Trp/Indoleamine_2_3_dOase-like"/>
</dbReference>
<protein>
    <submittedName>
        <fullName evidence="1">Tryptophan 2,3-dioxygenase</fullName>
    </submittedName>
</protein>
<dbReference type="PANTHER" id="PTHR10138">
    <property type="entry name" value="TRYPTOPHAN 2,3-DIOXYGENASE"/>
    <property type="match status" value="1"/>
</dbReference>
<dbReference type="OrthoDB" id="9776847at2"/>
<keyword evidence="1" id="KW-0560">Oxidoreductase</keyword>
<dbReference type="Gene3D" id="1.20.58.480">
    <property type="match status" value="1"/>
</dbReference>
<evidence type="ECO:0000313" key="2">
    <source>
        <dbReference type="Proteomes" id="UP000305939"/>
    </source>
</evidence>
<keyword evidence="1" id="KW-0223">Dioxygenase</keyword>